<dbReference type="GeneID" id="9226181"/>
<dbReference type="Proteomes" id="UP000002035">
    <property type="component" value="Unassembled WGS sequence"/>
</dbReference>
<dbReference type="RefSeq" id="XP_002846267.1">
    <property type="nucleotide sequence ID" value="XM_002846221.1"/>
</dbReference>
<dbReference type="HOGENOM" id="CLU_818815_0_0_1"/>
<keyword evidence="2" id="KW-1185">Reference proteome</keyword>
<dbReference type="EMBL" id="DS995704">
    <property type="protein sequence ID" value="EEQ31185.1"/>
    <property type="molecule type" value="Genomic_DNA"/>
</dbReference>
<sequence>MSSAKRGLLTPNRGTPFSCSNLQFNRKAISPSDKDERTSRSREWPGRMCDCCEAYDHKCSELWTVRSPCEVDMDSQKCTGDSVGGFSFSGHDKGLLPPPEAECQLVQRKTPHPGLRLPLALKRSFRTVSFTSVSDCRSPRSFDKPIYTFEELVDIHTPCVRYGYYWKVFMTLLETDEVLLINPSHSFDAHSLGAGVSSVMFESAQLVWLCPGVGLKRLCQRLSGTTRMILDLAGTDSPSEERESSQFLALLCLPGCLTTVPWRPHPVSDPYSRIPMFGESLPRARSDVPKIGRWPRRVESNLRFLRERRVSHSYLSKRFMETANRCCSCLPRSQFPLVL</sequence>
<protein>
    <submittedName>
        <fullName evidence="1">Uncharacterized protein</fullName>
    </submittedName>
</protein>
<organism evidence="1 2">
    <name type="scientific">Arthroderma otae (strain ATCC MYA-4605 / CBS 113480)</name>
    <name type="common">Microsporum canis</name>
    <dbReference type="NCBI Taxonomy" id="554155"/>
    <lineage>
        <taxon>Eukaryota</taxon>
        <taxon>Fungi</taxon>
        <taxon>Dikarya</taxon>
        <taxon>Ascomycota</taxon>
        <taxon>Pezizomycotina</taxon>
        <taxon>Eurotiomycetes</taxon>
        <taxon>Eurotiomycetidae</taxon>
        <taxon>Onygenales</taxon>
        <taxon>Arthrodermataceae</taxon>
        <taxon>Microsporum</taxon>
    </lineage>
</organism>
<dbReference type="VEuPathDB" id="FungiDB:MCYG_04004"/>
<name>C5FMU9_ARTOC</name>
<gene>
    <name evidence="1" type="ORF">MCYG_04004</name>
</gene>
<proteinExistence type="predicted"/>
<evidence type="ECO:0000313" key="1">
    <source>
        <dbReference type="EMBL" id="EEQ31185.1"/>
    </source>
</evidence>
<accession>C5FMU9</accession>
<dbReference type="AlphaFoldDB" id="C5FMU9"/>
<reference evidence="2" key="1">
    <citation type="journal article" date="2012" name="MBio">
        <title>Comparative genome analysis of Trichophyton rubrum and related dermatophytes reveals candidate genes involved in infection.</title>
        <authorList>
            <person name="Martinez D.A."/>
            <person name="Oliver B.G."/>
            <person name="Graeser Y."/>
            <person name="Goldberg J.M."/>
            <person name="Li W."/>
            <person name="Martinez-Rossi N.M."/>
            <person name="Monod M."/>
            <person name="Shelest E."/>
            <person name="Barton R.C."/>
            <person name="Birch E."/>
            <person name="Brakhage A.A."/>
            <person name="Chen Z."/>
            <person name="Gurr S.J."/>
            <person name="Heiman D."/>
            <person name="Heitman J."/>
            <person name="Kosti I."/>
            <person name="Rossi A."/>
            <person name="Saif S."/>
            <person name="Samalova M."/>
            <person name="Saunders C.W."/>
            <person name="Shea T."/>
            <person name="Summerbell R.C."/>
            <person name="Xu J."/>
            <person name="Young S."/>
            <person name="Zeng Q."/>
            <person name="Birren B.W."/>
            <person name="Cuomo C.A."/>
            <person name="White T.C."/>
        </authorList>
    </citation>
    <scope>NUCLEOTIDE SEQUENCE [LARGE SCALE GENOMIC DNA]</scope>
    <source>
        <strain evidence="2">ATCC MYA-4605 / CBS 113480</strain>
    </source>
</reference>
<dbReference type="STRING" id="554155.C5FMU9"/>
<evidence type="ECO:0000313" key="2">
    <source>
        <dbReference type="Proteomes" id="UP000002035"/>
    </source>
</evidence>